<protein>
    <recommendedName>
        <fullName evidence="3">Peptidase C39-like domain-containing protein</fullName>
    </recommendedName>
</protein>
<name>A0ABX0F7Y1_9BACL</name>
<keyword evidence="2" id="KW-1185">Reference proteome</keyword>
<dbReference type="EMBL" id="JAAFGS010000006">
    <property type="protein sequence ID" value="NGZ76952.1"/>
    <property type="molecule type" value="Genomic_DNA"/>
</dbReference>
<dbReference type="Gene3D" id="3.90.70.10">
    <property type="entry name" value="Cysteine proteinases"/>
    <property type="match status" value="1"/>
</dbReference>
<evidence type="ECO:0008006" key="3">
    <source>
        <dbReference type="Google" id="ProtNLM"/>
    </source>
</evidence>
<evidence type="ECO:0000313" key="1">
    <source>
        <dbReference type="EMBL" id="NGZ76952.1"/>
    </source>
</evidence>
<sequence>MKNLLLWATGAALAAAAVRYRAWPKQDGAGGVDVPDAYVISRRNRIDFQNGKACAAFSSAYVLRHLGVEADGDSLYRKFPRKLLDGTVDPKGILVLFRQSGYNARFCQGDVDTLKKQISRGTPVILFLKVSSDKRHLHFVPAVGYDREHIYLAESLKHKSNCDGSGYNRKLPVAELDSIWRTNFFYKRSYIVIEP</sequence>
<comment type="caution">
    <text evidence="1">The sequence shown here is derived from an EMBL/GenBank/DDBJ whole genome shotgun (WGS) entry which is preliminary data.</text>
</comment>
<organism evidence="1 2">
    <name type="scientific">Saccharibacillus alkalitolerans</name>
    <dbReference type="NCBI Taxonomy" id="2705290"/>
    <lineage>
        <taxon>Bacteria</taxon>
        <taxon>Bacillati</taxon>
        <taxon>Bacillota</taxon>
        <taxon>Bacilli</taxon>
        <taxon>Bacillales</taxon>
        <taxon>Paenibacillaceae</taxon>
        <taxon>Saccharibacillus</taxon>
    </lineage>
</organism>
<reference evidence="1 2" key="1">
    <citation type="submission" date="2020-01" db="EMBL/GenBank/DDBJ databases">
        <title>Polyphasic characterisation and genomic insights into a novel alkali tolerant bacterium VR-M41.</title>
        <authorList>
            <person name="Vemuluri V.R."/>
        </authorList>
    </citation>
    <scope>NUCLEOTIDE SEQUENCE [LARGE SCALE GENOMIC DNA]</scope>
    <source>
        <strain evidence="1 2">VR-M41</strain>
    </source>
</reference>
<dbReference type="RefSeq" id="WP_166276419.1">
    <property type="nucleotide sequence ID" value="NZ_JAAFGS010000006.1"/>
</dbReference>
<proteinExistence type="predicted"/>
<accession>A0ABX0F7Y1</accession>
<gene>
    <name evidence="1" type="ORF">GYN08_16720</name>
</gene>
<dbReference type="Proteomes" id="UP000800303">
    <property type="component" value="Unassembled WGS sequence"/>
</dbReference>
<evidence type="ECO:0000313" key="2">
    <source>
        <dbReference type="Proteomes" id="UP000800303"/>
    </source>
</evidence>